<dbReference type="InterPro" id="IPR011990">
    <property type="entry name" value="TPR-like_helical_dom_sf"/>
</dbReference>
<reference evidence="2" key="2">
    <citation type="submission" date="2016-04" db="EMBL/GenBank/DDBJ databases">
        <title>Planomonospora sphaerica JCM9374 whole genome shotgun sequence.</title>
        <authorList>
            <person name="Suzuki T."/>
            <person name="Dohra H."/>
            <person name="Kodani S."/>
        </authorList>
    </citation>
    <scope>NUCLEOTIDE SEQUENCE [LARGE SCALE GENOMIC DNA]</scope>
    <source>
        <strain evidence="2">JCM 9374</strain>
    </source>
</reference>
<reference evidence="1 2" key="1">
    <citation type="journal article" date="2016" name="Genome Announc.">
        <title>Draft Genome Sequence of Planomonospora sphaerica JCM9374, a Rare Actinomycete.</title>
        <authorList>
            <person name="Dohra H."/>
            <person name="Suzuki T."/>
            <person name="Inoue Y."/>
            <person name="Kodani S."/>
        </authorList>
    </citation>
    <scope>NUCLEOTIDE SEQUENCE [LARGE SCALE GENOMIC DNA]</scope>
    <source>
        <strain evidence="1 2">JCM 9374</strain>
    </source>
</reference>
<gene>
    <name evidence="1" type="ORF">PS9374_03489</name>
</gene>
<comment type="caution">
    <text evidence="1">The sequence shown here is derived from an EMBL/GenBank/DDBJ whole genome shotgun (WGS) entry which is preliminary data.</text>
</comment>
<organism evidence="1 2">
    <name type="scientific">Planomonospora sphaerica</name>
    <dbReference type="NCBI Taxonomy" id="161355"/>
    <lineage>
        <taxon>Bacteria</taxon>
        <taxon>Bacillati</taxon>
        <taxon>Actinomycetota</taxon>
        <taxon>Actinomycetes</taxon>
        <taxon>Streptosporangiales</taxon>
        <taxon>Streptosporangiaceae</taxon>
        <taxon>Planomonospora</taxon>
    </lineage>
</organism>
<dbReference type="AlphaFoldDB" id="A0A171D947"/>
<dbReference type="SUPFAM" id="SSF48452">
    <property type="entry name" value="TPR-like"/>
    <property type="match status" value="1"/>
</dbReference>
<proteinExistence type="predicted"/>
<evidence type="ECO:0000313" key="1">
    <source>
        <dbReference type="EMBL" id="GAT67829.1"/>
    </source>
</evidence>
<evidence type="ECO:0000313" key="2">
    <source>
        <dbReference type="Proteomes" id="UP000077701"/>
    </source>
</evidence>
<sequence>MSRMPNLVLAEAMRRADCSNKGLASRVQLVAQEEGVILRCTHVDVKRWLEGVQPRPATAKFIAEALSRKAGVRFSLEDIGMGGVLTPTTLERGLEYADAVPEVGSRLLGLTRRDLVDDPLAVEAAVVPSAWTQPLLTWLLSRPEPLPAGNGMQVNVGESDVRAVRMTTQLFMKLDFQFGGGHARAALAQYYVRDVSPLLEGKFTESVGRELFSAAAEVAQLLGWTAYDLGRHGLAQRYMIQALRLAQAAGDRMLGGRLLGNMSHQANYLGNFQQAIQLARAAQEGSKGVASGTTMASFLAMEARAHAGNGDDAACSQALREAEKLFESRNVADDPEWISYFDDAELAGEGAHCFRDLRKPLIAQEFVGRCLELTDPVYARTLAFIRLVQAATYVHQGEPCQAAVLATEAVELAGSLKSMRYLRYVSDLCTDLKEYRGNREVESFRELVSGKYPSIA</sequence>
<accession>A0A171D947</accession>
<dbReference type="Proteomes" id="UP000077701">
    <property type="component" value="Unassembled WGS sequence"/>
</dbReference>
<protein>
    <submittedName>
        <fullName evidence="1">Sporulation protein</fullName>
    </submittedName>
</protein>
<name>A0A171D947_9ACTN</name>
<keyword evidence="2" id="KW-1185">Reference proteome</keyword>
<dbReference type="EMBL" id="BDCX01000008">
    <property type="protein sequence ID" value="GAT67829.1"/>
    <property type="molecule type" value="Genomic_DNA"/>
</dbReference>
<dbReference type="STRING" id="161355.PS9374_03489"/>
<dbReference type="Gene3D" id="1.25.40.10">
    <property type="entry name" value="Tetratricopeptide repeat domain"/>
    <property type="match status" value="1"/>
</dbReference>